<name>Q9ALU7_ENTCL</name>
<keyword evidence="4" id="KW-0614">Plasmid</keyword>
<reference evidence="4" key="1">
    <citation type="journal article" date="1991" name="J. Bacteriol.">
        <title>Cloning and comparison of the DNA encoding ammelide aminohydrolase and cyanuric acid amidohydrolase from three s-triazine-degrading bacterial strains.</title>
        <authorList>
            <person name="Eaton R.W."/>
            <person name="Karns J.S."/>
        </authorList>
    </citation>
    <scope>NUCLEOTIDE SEQUENCE</scope>
    <source>
        <strain evidence="4">99</strain>
        <plasmid evidence="4">pPDL12</plasmid>
    </source>
</reference>
<evidence type="ECO:0000256" key="1">
    <source>
        <dbReference type="ARBA" id="ARBA00006484"/>
    </source>
</evidence>
<dbReference type="EMBL" id="AF342826">
    <property type="protein sequence ID" value="AAK11695.1"/>
    <property type="molecule type" value="Genomic_DNA"/>
</dbReference>
<dbReference type="AlphaFoldDB" id="Q9ALU7"/>
<protein>
    <submittedName>
        <fullName evidence="4">Putative oxidoreductase</fullName>
    </submittedName>
</protein>
<dbReference type="GO" id="GO:0016491">
    <property type="term" value="F:oxidoreductase activity"/>
    <property type="evidence" value="ECO:0007669"/>
    <property type="project" value="UniProtKB-KW"/>
</dbReference>
<accession>Q9ALU7</accession>
<dbReference type="Pfam" id="PF00106">
    <property type="entry name" value="adh_short"/>
    <property type="match status" value="1"/>
</dbReference>
<comment type="similarity">
    <text evidence="1 3">Belongs to the short-chain dehydrogenases/reductases (SDR) family.</text>
</comment>
<dbReference type="CDD" id="cd05374">
    <property type="entry name" value="17beta-HSD-like_SDR_c"/>
    <property type="match status" value="1"/>
</dbReference>
<geneLocation type="plasmid" evidence="4">
    <name>pPDL12</name>
</geneLocation>
<proteinExistence type="inferred from homology"/>
<dbReference type="InterPro" id="IPR051911">
    <property type="entry name" value="SDR_oxidoreductase"/>
</dbReference>
<evidence type="ECO:0000313" key="4">
    <source>
        <dbReference type="EMBL" id="AAK11695.1"/>
    </source>
</evidence>
<dbReference type="PANTHER" id="PTHR43976">
    <property type="entry name" value="SHORT CHAIN DEHYDROGENASE"/>
    <property type="match status" value="1"/>
</dbReference>
<reference evidence="4" key="3">
    <citation type="submission" date="2001-01" db="EMBL/GenBank/DDBJ databases">
        <title>DNA sequences of s-triazine catabolic gene regions from Enterobacter cloacae strain 99, Acidovorax avenae NRRLB-12227, and Pseudomonas huttiensis NRRLB-12228.</title>
        <authorList>
            <person name="Eaton R.W."/>
        </authorList>
    </citation>
    <scope>NUCLEOTIDE SEQUENCE</scope>
    <source>
        <strain evidence="4">99</strain>
        <plasmid evidence="4">pPDL12</plasmid>
    </source>
</reference>
<dbReference type="PRINTS" id="PR00081">
    <property type="entry name" value="GDHRDH"/>
</dbReference>
<reference evidence="4" key="2">
    <citation type="journal article" date="1997" name="J. Agric. Food Chem.">
        <title>Genes encoding s-triazine degradation are plasmid-borne in Klebsiella pneumoniae strain 99.</title>
        <authorList>
            <person name="Karns J.S."/>
            <person name="Eaton R.W."/>
        </authorList>
    </citation>
    <scope>NUCLEOTIDE SEQUENCE</scope>
    <source>
        <strain evidence="4">99</strain>
        <plasmid evidence="4">pPDL12</plasmid>
    </source>
</reference>
<dbReference type="Gene3D" id="3.40.50.720">
    <property type="entry name" value="NAD(P)-binding Rossmann-like Domain"/>
    <property type="match status" value="1"/>
</dbReference>
<organism evidence="4">
    <name type="scientific">Enterobacter cloacae</name>
    <dbReference type="NCBI Taxonomy" id="550"/>
    <lineage>
        <taxon>Bacteria</taxon>
        <taxon>Pseudomonadati</taxon>
        <taxon>Pseudomonadota</taxon>
        <taxon>Gammaproteobacteria</taxon>
        <taxon>Enterobacterales</taxon>
        <taxon>Enterobacteriaceae</taxon>
        <taxon>Enterobacter</taxon>
        <taxon>Enterobacter cloacae complex</taxon>
    </lineage>
</organism>
<evidence type="ECO:0000256" key="3">
    <source>
        <dbReference type="RuleBase" id="RU000363"/>
    </source>
</evidence>
<dbReference type="PRINTS" id="PR00080">
    <property type="entry name" value="SDRFAMILY"/>
</dbReference>
<dbReference type="InterPro" id="IPR002347">
    <property type="entry name" value="SDR_fam"/>
</dbReference>
<dbReference type="InterPro" id="IPR036291">
    <property type="entry name" value="NAD(P)-bd_dom_sf"/>
</dbReference>
<evidence type="ECO:0000256" key="2">
    <source>
        <dbReference type="ARBA" id="ARBA00023002"/>
    </source>
</evidence>
<dbReference type="SUPFAM" id="SSF51735">
    <property type="entry name" value="NAD(P)-binding Rossmann-fold domains"/>
    <property type="match status" value="1"/>
</dbReference>
<sequence length="276" mass="29762">MNPKNKVAIVTGASSGIGKASAEQLAQAGYTVYGTSRRGAQAGQQAYPMLVLDVTRDASAEAAVSEVIRREGRIDLLVNNAGFGVAPGAAEESSLEQAQAIFDTNFFGLIRMTRAVVPHMRGQRHGRIINIGSVLGFLPMPFGALYAATKHAVEGYSESLDHELRTWGIRVSVIEPAYTRTQFDANMLQPDLPLDEYRQIRASLNQVMEKVMASGDEPSVVATTVLKAATASFPRLRYTSGGLAARLRLLRRFAPAGLMDAGLRKDLQLDARQATA</sequence>
<dbReference type="PANTHER" id="PTHR43976:SF16">
    <property type="entry name" value="SHORT-CHAIN DEHYDROGENASE_REDUCTASE FAMILY PROTEIN"/>
    <property type="match status" value="1"/>
</dbReference>
<dbReference type="NCBIfam" id="NF004823">
    <property type="entry name" value="PRK06179.1"/>
    <property type="match status" value="1"/>
</dbReference>
<keyword evidence="2" id="KW-0560">Oxidoreductase</keyword>